<dbReference type="PROSITE" id="PS00028">
    <property type="entry name" value="ZINC_FINGER_C2H2_1"/>
    <property type="match status" value="1"/>
</dbReference>
<proteinExistence type="predicted"/>
<gene>
    <name evidence="3" type="ORF">CAEBREN_02494</name>
</gene>
<dbReference type="eggNOG" id="ENOG502QS0X">
    <property type="taxonomic scope" value="Eukaryota"/>
</dbReference>
<dbReference type="PANTHER" id="PTHR33845">
    <property type="entry name" value="C2H2-TYPE DOMAIN-CONTAINING PROTEIN"/>
    <property type="match status" value="1"/>
</dbReference>
<feature type="region of interest" description="Disordered" evidence="1">
    <location>
        <begin position="1046"/>
        <end position="1094"/>
    </location>
</feature>
<dbReference type="HOGENOM" id="CLU_003061_0_0_1"/>
<sequence>MDGYIVFHVFVDEICSNGKNKREKCLFFIRVEEVTQGLKVANVGSSENPFVLLACRGAGICDFDETNSTAISYWKKVDICDHHADELLRKWKSSHGFRDKHVIRDRTPIGWSEVCTMPKEIGEVHTVKPYQRLRPLSIKGSQAILEYQNLLVHPGLPICRDHQDYVESLITTHMPPPPKKPKVEPIEPVESEFEDEDDCREPVYHQPQGHCIDPLRRAFLDFARESKVTRVCSEKSWDELQKTTKARKASIAKQLIENMLGLMVPDKTDEFRKMVQNKFVEMEKWTTGTSEDLDIVMTQISAQYYASEDRNNRILILSLVANSVSYPKVEKYINGLTPTVMIGLPYGIRNVKMSDGSKIEIPNSIRQQSATEIIEMYSKVCQDNNRTDLILGTSTMYKILNVCAATKREASTCVDYYIATGMESFDGLHKILDNWKDLALFDSEKIDQMKRQLFEAAQYFRTDFRLHVKNFSRVADHCANFALSDPSDTLLSSSCSDTPHKHSHDLKCERCERANLILDIMKIYAEEFVDEQEKAVASTGSDQVGKMFLAEHKNEVEEIELFTKNIFAMKKHLLRAAYTNEERSAIISGLQDNEALITMDFAQKFLPKWHREKQQDYYGKKGISYHVSHITSRIGHEYVQHSFVHIYEGSVTQDSKLIILTLSHFLPELKKVGIQKVHLRSDNAGCYHSASTIGSLHWLMEKTKMHIETYTFSETQNGKSNSDRDANRVKRKVKEYISKGGDVTTSLDFFNALKENPLNGVSVYHGNVLVEEEGGTKWPGISNLNYFVVEKNGIRARRYGNIGSGIFVEKSSFKPINGSFIFSEAGHVASAVDPAKERTAVIEGKVTQFWYQPKCSSTGSCVKEPDPIIPTDEDTVTNNYIGDLYSCPEPGCSATYLKHSNLENHILKDQHHFVPEKITEIDYALHLYSRNLEEVRDTDNCPIIKDAVEKLKESSIDETLNVGWALQDKRIVKPFEQNVIKFLHECFNKGVQEKKPMNPVAVAGLMCTLKNDDGTPRFSVSERKTVPQISGYFKREADKLRHNTQAVATVPVTQPPSQKVADSKKARKSHHRRRRHGRVTKPAQLESYTEPENEHEHAGLISFIKSEEYWTSEDEYYNATLNNKEMATVLQDAPEP</sequence>
<protein>
    <recommendedName>
        <fullName evidence="2">C2H2-type domain-containing protein</fullName>
    </recommendedName>
</protein>
<keyword evidence="4" id="KW-1185">Reference proteome</keyword>
<feature type="domain" description="C2H2-type" evidence="2">
    <location>
        <begin position="887"/>
        <end position="911"/>
    </location>
</feature>
<feature type="compositionally biased region" description="Polar residues" evidence="1">
    <location>
        <begin position="1046"/>
        <end position="1057"/>
    </location>
</feature>
<organism evidence="4">
    <name type="scientific">Caenorhabditis brenneri</name>
    <name type="common">Nematode worm</name>
    <dbReference type="NCBI Taxonomy" id="135651"/>
    <lineage>
        <taxon>Eukaryota</taxon>
        <taxon>Metazoa</taxon>
        <taxon>Ecdysozoa</taxon>
        <taxon>Nematoda</taxon>
        <taxon>Chromadorea</taxon>
        <taxon>Rhabditida</taxon>
        <taxon>Rhabditina</taxon>
        <taxon>Rhabditomorpha</taxon>
        <taxon>Rhabditoidea</taxon>
        <taxon>Rhabditidae</taxon>
        <taxon>Peloderinae</taxon>
        <taxon>Caenorhabditis</taxon>
    </lineage>
</organism>
<dbReference type="OrthoDB" id="5988132at2759"/>
<dbReference type="STRING" id="135651.G0NSU6"/>
<evidence type="ECO:0000259" key="2">
    <source>
        <dbReference type="PROSITE" id="PS00028"/>
    </source>
</evidence>
<reference evidence="4" key="1">
    <citation type="submission" date="2011-07" db="EMBL/GenBank/DDBJ databases">
        <authorList>
            <consortium name="Caenorhabditis brenneri Sequencing and Analysis Consortium"/>
            <person name="Wilson R.K."/>
        </authorList>
    </citation>
    <scope>NUCLEOTIDE SEQUENCE [LARGE SCALE GENOMIC DNA]</scope>
    <source>
        <strain evidence="4">PB2801</strain>
    </source>
</reference>
<dbReference type="EMBL" id="GL379940">
    <property type="protein sequence ID" value="EGT36940.1"/>
    <property type="molecule type" value="Genomic_DNA"/>
</dbReference>
<evidence type="ECO:0000313" key="3">
    <source>
        <dbReference type="EMBL" id="EGT36940.1"/>
    </source>
</evidence>
<dbReference type="PANTHER" id="PTHR33845:SF1">
    <property type="entry name" value="C2H2-TYPE DOMAIN-CONTAINING PROTEIN"/>
    <property type="match status" value="1"/>
</dbReference>
<dbReference type="Proteomes" id="UP000008068">
    <property type="component" value="Unassembled WGS sequence"/>
</dbReference>
<name>G0NSU6_CAEBE</name>
<evidence type="ECO:0000313" key="4">
    <source>
        <dbReference type="Proteomes" id="UP000008068"/>
    </source>
</evidence>
<dbReference type="AlphaFoldDB" id="G0NSU6"/>
<dbReference type="InterPro" id="IPR013087">
    <property type="entry name" value="Znf_C2H2_type"/>
</dbReference>
<evidence type="ECO:0000256" key="1">
    <source>
        <dbReference type="SAM" id="MobiDB-lite"/>
    </source>
</evidence>
<accession>G0NSU6</accession>
<dbReference type="InParanoid" id="G0NSU6"/>
<feature type="compositionally biased region" description="Basic residues" evidence="1">
    <location>
        <begin position="1065"/>
        <end position="1079"/>
    </location>
</feature>